<dbReference type="Proteomes" id="UP001500305">
    <property type="component" value="Unassembled WGS sequence"/>
</dbReference>
<sequence length="64" mass="6495">MTGLGRGIWAAKTARARSGRAGEIAAFISGELGAEDGQDGVEDAFGFLVAGVAAGCADLLEKRR</sequence>
<comment type="caution">
    <text evidence="1">The sequence shown here is derived from an EMBL/GenBank/DDBJ whole genome shotgun (WGS) entry which is preliminary data.</text>
</comment>
<gene>
    <name evidence="1" type="ORF">GCM10010430_81620</name>
</gene>
<name>A0ABN3F3R5_9ACTN</name>
<proteinExistence type="predicted"/>
<organism evidence="1 2">
    <name type="scientific">Kitasatospora cystarginea</name>
    <dbReference type="NCBI Taxonomy" id="58350"/>
    <lineage>
        <taxon>Bacteria</taxon>
        <taxon>Bacillati</taxon>
        <taxon>Actinomycetota</taxon>
        <taxon>Actinomycetes</taxon>
        <taxon>Kitasatosporales</taxon>
        <taxon>Streptomycetaceae</taxon>
        <taxon>Kitasatospora</taxon>
    </lineage>
</organism>
<reference evidence="1 2" key="1">
    <citation type="journal article" date="2019" name="Int. J. Syst. Evol. Microbiol.">
        <title>The Global Catalogue of Microorganisms (GCM) 10K type strain sequencing project: providing services to taxonomists for standard genome sequencing and annotation.</title>
        <authorList>
            <consortium name="The Broad Institute Genomics Platform"/>
            <consortium name="The Broad Institute Genome Sequencing Center for Infectious Disease"/>
            <person name="Wu L."/>
            <person name="Ma J."/>
        </authorList>
    </citation>
    <scope>NUCLEOTIDE SEQUENCE [LARGE SCALE GENOMIC DNA]</scope>
    <source>
        <strain evidence="1 2">JCM 7356</strain>
    </source>
</reference>
<evidence type="ECO:0000313" key="1">
    <source>
        <dbReference type="EMBL" id="GAA2285380.1"/>
    </source>
</evidence>
<evidence type="ECO:0000313" key="2">
    <source>
        <dbReference type="Proteomes" id="UP001500305"/>
    </source>
</evidence>
<keyword evidence="2" id="KW-1185">Reference proteome</keyword>
<accession>A0ABN3F3R5</accession>
<dbReference type="EMBL" id="BAAATR010000181">
    <property type="protein sequence ID" value="GAA2285380.1"/>
    <property type="molecule type" value="Genomic_DNA"/>
</dbReference>
<protein>
    <submittedName>
        <fullName evidence="1">Uncharacterized protein</fullName>
    </submittedName>
</protein>